<dbReference type="Gene3D" id="1.20.120.10">
    <property type="entry name" value="Cytochrome c/b562"/>
    <property type="match status" value="1"/>
</dbReference>
<dbReference type="GO" id="GO:0042597">
    <property type="term" value="C:periplasmic space"/>
    <property type="evidence" value="ECO:0007669"/>
    <property type="project" value="InterPro"/>
</dbReference>
<evidence type="ECO:0000313" key="4">
    <source>
        <dbReference type="EMBL" id="AXF84399.1"/>
    </source>
</evidence>
<name>A0A345D7R1_9BURK</name>
<dbReference type="GO" id="GO:0005506">
    <property type="term" value="F:iron ion binding"/>
    <property type="evidence" value="ECO:0007669"/>
    <property type="project" value="InterPro"/>
</dbReference>
<keyword evidence="2 3" id="KW-0732">Signal</keyword>
<dbReference type="InterPro" id="IPR009155">
    <property type="entry name" value="Cyt_b562"/>
</dbReference>
<dbReference type="AlphaFoldDB" id="A0A345D7R1"/>
<organism evidence="4 5">
    <name type="scientific">Ephemeroptericola cinctiostellae</name>
    <dbReference type="NCBI Taxonomy" id="2268024"/>
    <lineage>
        <taxon>Bacteria</taxon>
        <taxon>Pseudomonadati</taxon>
        <taxon>Pseudomonadota</taxon>
        <taxon>Betaproteobacteria</taxon>
        <taxon>Burkholderiales</taxon>
        <taxon>Burkholderiaceae</taxon>
        <taxon>Ephemeroptericola</taxon>
    </lineage>
</organism>
<dbReference type="InterPro" id="IPR010980">
    <property type="entry name" value="Cyt_c/b562"/>
</dbReference>
<accession>A0A345D7R1</accession>
<dbReference type="KEGG" id="hyf:DTO96_100102"/>
<proteinExistence type="inferred from homology"/>
<evidence type="ECO:0000256" key="1">
    <source>
        <dbReference type="ARBA" id="ARBA00005523"/>
    </source>
</evidence>
<gene>
    <name evidence="4" type="ORF">DTO96_100102</name>
</gene>
<dbReference type="GO" id="GO:0009055">
    <property type="term" value="F:electron transfer activity"/>
    <property type="evidence" value="ECO:0007669"/>
    <property type="project" value="InterPro"/>
</dbReference>
<dbReference type="GO" id="GO:0020037">
    <property type="term" value="F:heme binding"/>
    <property type="evidence" value="ECO:0007669"/>
    <property type="project" value="InterPro"/>
</dbReference>
<dbReference type="EMBL" id="CP031124">
    <property type="protein sequence ID" value="AXF84399.1"/>
    <property type="molecule type" value="Genomic_DNA"/>
</dbReference>
<evidence type="ECO:0000256" key="2">
    <source>
        <dbReference type="ARBA" id="ARBA00022729"/>
    </source>
</evidence>
<protein>
    <recommendedName>
        <fullName evidence="6">Cytochrome b562</fullName>
    </recommendedName>
</protein>
<dbReference type="Pfam" id="PF07361">
    <property type="entry name" value="Cytochrom_B562"/>
    <property type="match status" value="1"/>
</dbReference>
<evidence type="ECO:0000256" key="3">
    <source>
        <dbReference type="SAM" id="SignalP"/>
    </source>
</evidence>
<evidence type="ECO:0000313" key="5">
    <source>
        <dbReference type="Proteomes" id="UP000252182"/>
    </source>
</evidence>
<dbReference type="GO" id="GO:0022900">
    <property type="term" value="P:electron transport chain"/>
    <property type="evidence" value="ECO:0007669"/>
    <property type="project" value="InterPro"/>
</dbReference>
<sequence length="139" mass="15363">MGMLVFRNIFRPQIAAVALGLGALLMPAWAFADSAVEPAMKHMQHAYNQALRSMDVPQFQSALTVLHQYADVAGSLQYGRTADVRGTYQDGIRELQADLADVDAALVRNDLIAAKEILRTQVASTKKMYHKSLKVEEDD</sequence>
<comment type="similarity">
    <text evidence="1">Belongs to the cytochrome b562 family.</text>
</comment>
<reference evidence="5" key="1">
    <citation type="submission" date="2018-07" db="EMBL/GenBank/DDBJ databases">
        <authorList>
            <person name="Kim H."/>
        </authorList>
    </citation>
    <scope>NUCLEOTIDE SEQUENCE [LARGE SCALE GENOMIC DNA]</scope>
    <source>
        <strain evidence="5">F02</strain>
    </source>
</reference>
<dbReference type="SUPFAM" id="SSF47175">
    <property type="entry name" value="Cytochromes"/>
    <property type="match status" value="1"/>
</dbReference>
<evidence type="ECO:0008006" key="6">
    <source>
        <dbReference type="Google" id="ProtNLM"/>
    </source>
</evidence>
<keyword evidence="5" id="KW-1185">Reference proteome</keyword>
<dbReference type="Proteomes" id="UP000252182">
    <property type="component" value="Chromosome"/>
</dbReference>
<feature type="signal peptide" evidence="3">
    <location>
        <begin position="1"/>
        <end position="32"/>
    </location>
</feature>
<feature type="chain" id="PRO_5016756679" description="Cytochrome b562" evidence="3">
    <location>
        <begin position="33"/>
        <end position="139"/>
    </location>
</feature>
<dbReference type="RefSeq" id="WP_114561706.1">
    <property type="nucleotide sequence ID" value="NZ_CP031124.1"/>
</dbReference>